<dbReference type="Gene3D" id="2.60.40.10">
    <property type="entry name" value="Immunoglobulins"/>
    <property type="match status" value="3"/>
</dbReference>
<reference evidence="3" key="1">
    <citation type="submission" date="2012-11" db="EMBL/GenBank/DDBJ databases">
        <authorList>
            <person name="Lucero-Rivera Y.E."/>
            <person name="Tovar-Ramirez D."/>
        </authorList>
    </citation>
    <scope>NUCLEOTIDE SEQUENCE [LARGE SCALE GENOMIC DNA]</scope>
    <source>
        <strain evidence="3">Araruama</strain>
    </source>
</reference>
<protein>
    <recommendedName>
        <fullName evidence="1">BACON domain-containing protein</fullName>
    </recommendedName>
</protein>
<dbReference type="AlphaFoldDB" id="A0A1V1NR35"/>
<gene>
    <name evidence="2" type="ORF">OMM_14915</name>
</gene>
<feature type="domain" description="BACON" evidence="1">
    <location>
        <begin position="166"/>
        <end position="239"/>
    </location>
</feature>
<evidence type="ECO:0000259" key="1">
    <source>
        <dbReference type="Pfam" id="PF19190"/>
    </source>
</evidence>
<dbReference type="Proteomes" id="UP000189670">
    <property type="component" value="Unassembled WGS sequence"/>
</dbReference>
<dbReference type="Pfam" id="PF19190">
    <property type="entry name" value="BACON_2"/>
    <property type="match status" value="1"/>
</dbReference>
<feature type="non-terminal residue" evidence="2">
    <location>
        <position position="1"/>
    </location>
</feature>
<organism evidence="2 3">
    <name type="scientific">Candidatus Magnetoglobus multicellularis str. Araruama</name>
    <dbReference type="NCBI Taxonomy" id="890399"/>
    <lineage>
        <taxon>Bacteria</taxon>
        <taxon>Pseudomonadati</taxon>
        <taxon>Thermodesulfobacteriota</taxon>
        <taxon>Desulfobacteria</taxon>
        <taxon>Desulfobacterales</taxon>
        <taxon>Desulfobacteraceae</taxon>
        <taxon>Candidatus Magnetoglobus</taxon>
    </lineage>
</organism>
<dbReference type="EMBL" id="ATBP01003289">
    <property type="protein sequence ID" value="ETR65037.1"/>
    <property type="molecule type" value="Genomic_DNA"/>
</dbReference>
<name>A0A1V1NR35_9BACT</name>
<sequence>SWHKVDNAIEYEIWRSTRNSIILAQKIQTVNSNSFYDKDVLSEIYYYWIKSVNTSGSSDYSDDVQGWPELVFQLSPSHLSFGPDGGNASILFDIPEGCQWSVNNSANWISFNSNTFGAGDDQVQYSILPITEAGYRTGNINLFAQCENFMNQSLNHTITQYSCAYSISPSSISIDSTGGSYTIDIIASESCEWDVSETPAWITVISPLSGVGSSHLTITVHRNLDCASRTGFMTVSGENNVS</sequence>
<dbReference type="InterPro" id="IPR013783">
    <property type="entry name" value="Ig-like_fold"/>
</dbReference>
<dbReference type="InterPro" id="IPR024361">
    <property type="entry name" value="BACON"/>
</dbReference>
<evidence type="ECO:0000313" key="3">
    <source>
        <dbReference type="Proteomes" id="UP000189670"/>
    </source>
</evidence>
<proteinExistence type="predicted"/>
<feature type="non-terminal residue" evidence="2">
    <location>
        <position position="242"/>
    </location>
</feature>
<accession>A0A1V1NR35</accession>
<evidence type="ECO:0000313" key="2">
    <source>
        <dbReference type="EMBL" id="ETR65037.1"/>
    </source>
</evidence>
<dbReference type="CDD" id="cd14948">
    <property type="entry name" value="BACON"/>
    <property type="match status" value="1"/>
</dbReference>
<comment type="caution">
    <text evidence="2">The sequence shown here is derived from an EMBL/GenBank/DDBJ whole genome shotgun (WGS) entry which is preliminary data.</text>
</comment>